<dbReference type="SMART" id="SM00062">
    <property type="entry name" value="PBPb"/>
    <property type="match status" value="1"/>
</dbReference>
<comment type="caution">
    <text evidence="4">The sequence shown here is derived from an EMBL/GenBank/DDBJ whole genome shotgun (WGS) entry which is preliminary data.</text>
</comment>
<dbReference type="InterPro" id="IPR001638">
    <property type="entry name" value="Solute-binding_3/MltF_N"/>
</dbReference>
<dbReference type="OrthoDB" id="4633994at2"/>
<sequence>MKISTSIKAAISATVSVALLAAVAACGTTDSSESASSGTASSSAADIRPYDVSSVQKDDAIAALLPASVAKSGTLTVGMDTSYAPAEFLDSDGKTPIGYDVDLLNALSRVLGLKSNPETATFDSIIPSIGSKYDIGISSFTITNERMKAVDFVSYFKAGMSYAVKKGNPQKIDANNLCGVNLSVQTSTTEEEDIDATSKKCVADGKKAVNVLSYKQQTDVTTALVTGKVDVLYVDSPVAGYAIRQTGDQLQTLGNDVGIAPQGVAVKKGDTAMADAVQKAMQKLMDDGMYTKILSHWGAQDGAISKAEINPATSD</sequence>
<evidence type="ECO:0000256" key="1">
    <source>
        <dbReference type="ARBA" id="ARBA00022729"/>
    </source>
</evidence>
<gene>
    <name evidence="4" type="ORF">BAQU_1235</name>
</gene>
<feature type="domain" description="Solute-binding protein family 3/N-terminal" evidence="3">
    <location>
        <begin position="74"/>
        <end position="301"/>
    </location>
</feature>
<dbReference type="Proteomes" id="UP000216451">
    <property type="component" value="Unassembled WGS sequence"/>
</dbReference>
<dbReference type="GeneID" id="98295906"/>
<dbReference type="CDD" id="cd01004">
    <property type="entry name" value="PBP2_MidA_like"/>
    <property type="match status" value="1"/>
</dbReference>
<dbReference type="PROSITE" id="PS51257">
    <property type="entry name" value="PROKAR_LIPOPROTEIN"/>
    <property type="match status" value="1"/>
</dbReference>
<proteinExistence type="predicted"/>
<dbReference type="Pfam" id="PF00497">
    <property type="entry name" value="SBP_bac_3"/>
    <property type="match status" value="1"/>
</dbReference>
<dbReference type="EMBL" id="MWXA01000005">
    <property type="protein sequence ID" value="OZG67163.1"/>
    <property type="molecule type" value="Genomic_DNA"/>
</dbReference>
<dbReference type="AlphaFoldDB" id="A0A261G7J1"/>
<dbReference type="SUPFAM" id="SSF53850">
    <property type="entry name" value="Periplasmic binding protein-like II"/>
    <property type="match status" value="1"/>
</dbReference>
<dbReference type="PANTHER" id="PTHR35936">
    <property type="entry name" value="MEMBRANE-BOUND LYTIC MUREIN TRANSGLYCOSYLASE F"/>
    <property type="match status" value="1"/>
</dbReference>
<dbReference type="Gene3D" id="3.40.190.10">
    <property type="entry name" value="Periplasmic binding protein-like II"/>
    <property type="match status" value="2"/>
</dbReference>
<evidence type="ECO:0000313" key="4">
    <source>
        <dbReference type="EMBL" id="OZG67163.1"/>
    </source>
</evidence>
<feature type="chain" id="PRO_5013328853" evidence="2">
    <location>
        <begin position="25"/>
        <end position="315"/>
    </location>
</feature>
<reference evidence="4 5" key="1">
    <citation type="journal article" date="2017" name="BMC Genomics">
        <title>Comparative genomic and phylogenomic analyses of the Bifidobacteriaceae family.</title>
        <authorList>
            <person name="Lugli G.A."/>
            <person name="Milani C."/>
            <person name="Turroni F."/>
            <person name="Duranti S."/>
            <person name="Mancabelli L."/>
            <person name="Mangifesta M."/>
            <person name="Ferrario C."/>
            <person name="Modesto M."/>
            <person name="Mattarelli P."/>
            <person name="Jiri K."/>
            <person name="van Sinderen D."/>
            <person name="Ventura M."/>
        </authorList>
    </citation>
    <scope>NUCLEOTIDE SEQUENCE [LARGE SCALE GENOMIC DNA]</scope>
    <source>
        <strain evidence="4 5">LMG 28769</strain>
    </source>
</reference>
<organism evidence="4 5">
    <name type="scientific">Bifidobacterium aquikefiri</name>
    <dbReference type="NCBI Taxonomy" id="1653207"/>
    <lineage>
        <taxon>Bacteria</taxon>
        <taxon>Bacillati</taxon>
        <taxon>Actinomycetota</taxon>
        <taxon>Actinomycetes</taxon>
        <taxon>Bifidobacteriales</taxon>
        <taxon>Bifidobacteriaceae</taxon>
        <taxon>Bifidobacterium</taxon>
    </lineage>
</organism>
<protein>
    <submittedName>
        <fullName evidence="4">ABC transporter substrate-binding protein</fullName>
    </submittedName>
</protein>
<dbReference type="RefSeq" id="WP_094693675.1">
    <property type="nucleotide sequence ID" value="NZ_JBDNSG010000008.1"/>
</dbReference>
<keyword evidence="1 2" id="KW-0732">Signal</keyword>
<evidence type="ECO:0000313" key="5">
    <source>
        <dbReference type="Proteomes" id="UP000216451"/>
    </source>
</evidence>
<keyword evidence="5" id="KW-1185">Reference proteome</keyword>
<accession>A0A261G7J1</accession>
<dbReference type="PANTHER" id="PTHR35936:SF17">
    <property type="entry name" value="ARGININE-BINDING EXTRACELLULAR PROTEIN ARTP"/>
    <property type="match status" value="1"/>
</dbReference>
<evidence type="ECO:0000256" key="2">
    <source>
        <dbReference type="SAM" id="SignalP"/>
    </source>
</evidence>
<feature type="signal peptide" evidence="2">
    <location>
        <begin position="1"/>
        <end position="24"/>
    </location>
</feature>
<name>A0A261G7J1_9BIFI</name>
<evidence type="ECO:0000259" key="3">
    <source>
        <dbReference type="SMART" id="SM00062"/>
    </source>
</evidence>